<proteinExistence type="predicted"/>
<feature type="region of interest" description="Disordered" evidence="1">
    <location>
        <begin position="1"/>
        <end position="27"/>
    </location>
</feature>
<evidence type="ECO:0000313" key="2">
    <source>
        <dbReference type="EMBL" id="MFF4772277.1"/>
    </source>
</evidence>
<sequence length="42" mass="4422">MGSIDHAVAERSLTTGNAESPTGKGFRERAIIVSATGELFED</sequence>
<dbReference type="Proteomes" id="UP001602119">
    <property type="component" value="Unassembled WGS sequence"/>
</dbReference>
<dbReference type="RefSeq" id="WP_387340779.1">
    <property type="nucleotide sequence ID" value="NZ_JBIAXI010000003.1"/>
</dbReference>
<gene>
    <name evidence="2" type="ORF">ACFY05_05400</name>
</gene>
<organism evidence="2 3">
    <name type="scientific">Microtetraspora fusca</name>
    <dbReference type="NCBI Taxonomy" id="1997"/>
    <lineage>
        <taxon>Bacteria</taxon>
        <taxon>Bacillati</taxon>
        <taxon>Actinomycetota</taxon>
        <taxon>Actinomycetes</taxon>
        <taxon>Streptosporangiales</taxon>
        <taxon>Streptosporangiaceae</taxon>
        <taxon>Microtetraspora</taxon>
    </lineage>
</organism>
<reference evidence="2 3" key="1">
    <citation type="submission" date="2024-10" db="EMBL/GenBank/DDBJ databases">
        <title>The Natural Products Discovery Center: Release of the First 8490 Sequenced Strains for Exploring Actinobacteria Biosynthetic Diversity.</title>
        <authorList>
            <person name="Kalkreuter E."/>
            <person name="Kautsar S.A."/>
            <person name="Yang D."/>
            <person name="Bader C.D."/>
            <person name="Teijaro C.N."/>
            <person name="Fluegel L."/>
            <person name="Davis C.M."/>
            <person name="Simpson J.R."/>
            <person name="Lauterbach L."/>
            <person name="Steele A.D."/>
            <person name="Gui C."/>
            <person name="Meng S."/>
            <person name="Li G."/>
            <person name="Viehrig K."/>
            <person name="Ye F."/>
            <person name="Su P."/>
            <person name="Kiefer A.F."/>
            <person name="Nichols A."/>
            <person name="Cepeda A.J."/>
            <person name="Yan W."/>
            <person name="Fan B."/>
            <person name="Jiang Y."/>
            <person name="Adhikari A."/>
            <person name="Zheng C.-J."/>
            <person name="Schuster L."/>
            <person name="Cowan T.M."/>
            <person name="Smanski M.J."/>
            <person name="Chevrette M.G."/>
            <person name="De Carvalho L.P.S."/>
            <person name="Shen B."/>
        </authorList>
    </citation>
    <scope>NUCLEOTIDE SEQUENCE [LARGE SCALE GENOMIC DNA]</scope>
    <source>
        <strain evidence="2 3">NPDC001281</strain>
    </source>
</reference>
<accession>A0ABW6V0Z2</accession>
<evidence type="ECO:0000256" key="1">
    <source>
        <dbReference type="SAM" id="MobiDB-lite"/>
    </source>
</evidence>
<keyword evidence="3" id="KW-1185">Reference proteome</keyword>
<protein>
    <submittedName>
        <fullName evidence="2">Uncharacterized protein</fullName>
    </submittedName>
</protein>
<dbReference type="EMBL" id="JBIAXI010000003">
    <property type="protein sequence ID" value="MFF4772277.1"/>
    <property type="molecule type" value="Genomic_DNA"/>
</dbReference>
<comment type="caution">
    <text evidence="2">The sequence shown here is derived from an EMBL/GenBank/DDBJ whole genome shotgun (WGS) entry which is preliminary data.</text>
</comment>
<evidence type="ECO:0000313" key="3">
    <source>
        <dbReference type="Proteomes" id="UP001602119"/>
    </source>
</evidence>
<name>A0ABW6V0Z2_MICFU</name>